<keyword evidence="3 5" id="KW-1133">Transmembrane helix</keyword>
<feature type="transmembrane region" description="Helical" evidence="5">
    <location>
        <begin position="197"/>
        <end position="217"/>
    </location>
</feature>
<organism evidence="7 8">
    <name type="scientific">Nocardioides marinquilinus</name>
    <dbReference type="NCBI Taxonomy" id="1210400"/>
    <lineage>
        <taxon>Bacteria</taxon>
        <taxon>Bacillati</taxon>
        <taxon>Actinomycetota</taxon>
        <taxon>Actinomycetes</taxon>
        <taxon>Propionibacteriales</taxon>
        <taxon>Nocardioidaceae</taxon>
        <taxon>Nocardioides</taxon>
    </lineage>
</organism>
<dbReference type="InterPro" id="IPR026841">
    <property type="entry name" value="Aur1/Ipt1"/>
</dbReference>
<dbReference type="Pfam" id="PF14378">
    <property type="entry name" value="PAP2_3"/>
    <property type="match status" value="1"/>
</dbReference>
<sequence>MMQQHLDGVRAALRHNFGYAWAVGIVMAVVTAVFAAVAELPILDPDAVVAGVPAYVRMPAIILAAIAVDIVPRVVWRARRDGGGFAARWREVVHERWPRQQWVFAVGGVAAWYLTYATFRNLKSMVPFVNGKTWDVELRHLDQVLWFGHDPAVVMHDLFGTSWAAYLFAGVYFVWIVLVPASIAFALVFARNHAVSSWYVTAVAFDWALGAALYFAVPSLGPVFTEAQRGQFADLPYTYNTSLVDTLWSDRTAVLNDVFGAHTLQTIAAFPSLHVGIMVTICLVVQYGGFARWMRVTAWVFLGLTILATIYLGWHYFVDVIAGAGVGSLTVWLAALATGNRVGLRPVLRSSQEPVTVADASSSSAR</sequence>
<feature type="domain" description="Inositolphosphotransferase Aur1/Ipt1" evidence="6">
    <location>
        <begin position="137"/>
        <end position="332"/>
    </location>
</feature>
<feature type="transmembrane region" description="Helical" evidence="5">
    <location>
        <begin position="54"/>
        <end position="71"/>
    </location>
</feature>
<evidence type="ECO:0000256" key="4">
    <source>
        <dbReference type="ARBA" id="ARBA00023136"/>
    </source>
</evidence>
<feature type="transmembrane region" description="Helical" evidence="5">
    <location>
        <begin position="163"/>
        <end position="190"/>
    </location>
</feature>
<dbReference type="PANTHER" id="PTHR31310:SF7">
    <property type="entry name" value="PA-PHOSPHATASE RELATED-FAMILY PROTEIN DDB_G0268928"/>
    <property type="match status" value="1"/>
</dbReference>
<keyword evidence="4 5" id="KW-0472">Membrane</keyword>
<gene>
    <name evidence="7" type="ORF">GCM10023340_28960</name>
</gene>
<evidence type="ECO:0000256" key="2">
    <source>
        <dbReference type="ARBA" id="ARBA00022692"/>
    </source>
</evidence>
<accession>A0ABP9PTV0</accession>
<dbReference type="PANTHER" id="PTHR31310">
    <property type="match status" value="1"/>
</dbReference>
<evidence type="ECO:0000313" key="7">
    <source>
        <dbReference type="EMBL" id="GAA5150918.1"/>
    </source>
</evidence>
<dbReference type="CDD" id="cd03386">
    <property type="entry name" value="PAP2_Aur1_like"/>
    <property type="match status" value="1"/>
</dbReference>
<comment type="caution">
    <text evidence="7">The sequence shown here is derived from an EMBL/GenBank/DDBJ whole genome shotgun (WGS) entry which is preliminary data.</text>
</comment>
<dbReference type="EMBL" id="BAABKG010000003">
    <property type="protein sequence ID" value="GAA5150918.1"/>
    <property type="molecule type" value="Genomic_DNA"/>
</dbReference>
<dbReference type="Gene3D" id="1.20.144.10">
    <property type="entry name" value="Phosphatidic acid phosphatase type 2/haloperoxidase"/>
    <property type="match status" value="1"/>
</dbReference>
<keyword evidence="2 5" id="KW-0812">Transmembrane</keyword>
<feature type="transmembrane region" description="Helical" evidence="5">
    <location>
        <begin position="296"/>
        <end position="314"/>
    </location>
</feature>
<evidence type="ECO:0000256" key="1">
    <source>
        <dbReference type="ARBA" id="ARBA00004141"/>
    </source>
</evidence>
<comment type="subcellular location">
    <subcellularLocation>
        <location evidence="1">Membrane</location>
        <topology evidence="1">Multi-pass membrane protein</topology>
    </subcellularLocation>
</comment>
<evidence type="ECO:0000259" key="6">
    <source>
        <dbReference type="Pfam" id="PF14378"/>
    </source>
</evidence>
<evidence type="ECO:0000313" key="8">
    <source>
        <dbReference type="Proteomes" id="UP001500221"/>
    </source>
</evidence>
<dbReference type="Proteomes" id="UP001500221">
    <property type="component" value="Unassembled WGS sequence"/>
</dbReference>
<dbReference type="InterPro" id="IPR052185">
    <property type="entry name" value="IPC_Synthase-Related"/>
</dbReference>
<feature type="transmembrane region" description="Helical" evidence="5">
    <location>
        <begin position="20"/>
        <end position="42"/>
    </location>
</feature>
<proteinExistence type="predicted"/>
<evidence type="ECO:0000256" key="5">
    <source>
        <dbReference type="SAM" id="Phobius"/>
    </source>
</evidence>
<keyword evidence="8" id="KW-1185">Reference proteome</keyword>
<name>A0ABP9PTV0_9ACTN</name>
<feature type="transmembrane region" description="Helical" evidence="5">
    <location>
        <begin position="102"/>
        <end position="119"/>
    </location>
</feature>
<reference evidence="8" key="1">
    <citation type="journal article" date="2019" name="Int. J. Syst. Evol. Microbiol.">
        <title>The Global Catalogue of Microorganisms (GCM) 10K type strain sequencing project: providing services to taxonomists for standard genome sequencing and annotation.</title>
        <authorList>
            <consortium name="The Broad Institute Genomics Platform"/>
            <consortium name="The Broad Institute Genome Sequencing Center for Infectious Disease"/>
            <person name="Wu L."/>
            <person name="Ma J."/>
        </authorList>
    </citation>
    <scope>NUCLEOTIDE SEQUENCE [LARGE SCALE GENOMIC DNA]</scope>
    <source>
        <strain evidence="8">JCM 18459</strain>
    </source>
</reference>
<protein>
    <recommendedName>
        <fullName evidence="6">Inositolphosphotransferase Aur1/Ipt1 domain-containing protein</fullName>
    </recommendedName>
</protein>
<feature type="transmembrane region" description="Helical" evidence="5">
    <location>
        <begin position="320"/>
        <end position="339"/>
    </location>
</feature>
<evidence type="ECO:0000256" key="3">
    <source>
        <dbReference type="ARBA" id="ARBA00022989"/>
    </source>
</evidence>
<feature type="transmembrane region" description="Helical" evidence="5">
    <location>
        <begin position="264"/>
        <end position="284"/>
    </location>
</feature>